<sequence length="69" mass="8005">MLWIAAVAKILDFAHWKHGFAFCFWMGFAWWVWIPWPLQFQAKSEPEATPVGLRQAPPKDACAFKGLEQ</sequence>
<reference evidence="3" key="1">
    <citation type="journal article" date="2019" name="Int. J. Syst. Evol. Microbiol.">
        <title>The Global Catalogue of Microorganisms (GCM) 10K type strain sequencing project: providing services to taxonomists for standard genome sequencing and annotation.</title>
        <authorList>
            <consortium name="The Broad Institute Genomics Platform"/>
            <consortium name="The Broad Institute Genome Sequencing Center for Infectious Disease"/>
            <person name="Wu L."/>
            <person name="Ma J."/>
        </authorList>
    </citation>
    <scope>NUCLEOTIDE SEQUENCE [LARGE SCALE GENOMIC DNA]</scope>
    <source>
        <strain evidence="3">JCM 14370</strain>
    </source>
</reference>
<name>A0ABQ2CYI4_9DEIO</name>
<keyword evidence="1" id="KW-1133">Transmembrane helix</keyword>
<evidence type="ECO:0000313" key="3">
    <source>
        <dbReference type="Proteomes" id="UP000632222"/>
    </source>
</evidence>
<accession>A0ABQ2CYI4</accession>
<gene>
    <name evidence="2" type="ORF">GCM10008938_10600</name>
</gene>
<keyword evidence="3" id="KW-1185">Reference proteome</keyword>
<dbReference type="Proteomes" id="UP000632222">
    <property type="component" value="Unassembled WGS sequence"/>
</dbReference>
<evidence type="ECO:0000313" key="2">
    <source>
        <dbReference type="EMBL" id="GGJ26330.1"/>
    </source>
</evidence>
<proteinExistence type="predicted"/>
<keyword evidence="1" id="KW-0812">Transmembrane</keyword>
<evidence type="ECO:0000256" key="1">
    <source>
        <dbReference type="SAM" id="Phobius"/>
    </source>
</evidence>
<protein>
    <submittedName>
        <fullName evidence="2">Uncharacterized protein</fullName>
    </submittedName>
</protein>
<feature type="transmembrane region" description="Helical" evidence="1">
    <location>
        <begin position="19"/>
        <end position="36"/>
    </location>
</feature>
<keyword evidence="1" id="KW-0472">Membrane</keyword>
<comment type="caution">
    <text evidence="2">The sequence shown here is derived from an EMBL/GenBank/DDBJ whole genome shotgun (WGS) entry which is preliminary data.</text>
</comment>
<dbReference type="EMBL" id="BMOD01000002">
    <property type="protein sequence ID" value="GGJ26330.1"/>
    <property type="molecule type" value="Genomic_DNA"/>
</dbReference>
<organism evidence="2 3">
    <name type="scientific">Deinococcus roseus</name>
    <dbReference type="NCBI Taxonomy" id="392414"/>
    <lineage>
        <taxon>Bacteria</taxon>
        <taxon>Thermotogati</taxon>
        <taxon>Deinococcota</taxon>
        <taxon>Deinococci</taxon>
        <taxon>Deinococcales</taxon>
        <taxon>Deinococcaceae</taxon>
        <taxon>Deinococcus</taxon>
    </lineage>
</organism>